<organism evidence="1 2">
    <name type="scientific">Gluconacetobacter sacchari</name>
    <dbReference type="NCBI Taxonomy" id="92759"/>
    <lineage>
        <taxon>Bacteria</taxon>
        <taxon>Pseudomonadati</taxon>
        <taxon>Pseudomonadota</taxon>
        <taxon>Alphaproteobacteria</taxon>
        <taxon>Acetobacterales</taxon>
        <taxon>Acetobacteraceae</taxon>
        <taxon>Gluconacetobacter</taxon>
    </lineage>
</organism>
<evidence type="ECO:0000313" key="1">
    <source>
        <dbReference type="EMBL" id="MBB2158972.1"/>
    </source>
</evidence>
<dbReference type="RefSeq" id="WP_182995844.1">
    <property type="nucleotide sequence ID" value="NZ_JABEQJ010000002.1"/>
</dbReference>
<protein>
    <submittedName>
        <fullName evidence="1">Uncharacterized protein</fullName>
    </submittedName>
</protein>
<proteinExistence type="predicted"/>
<accession>A0A7W4I9Y7</accession>
<reference evidence="1 2" key="1">
    <citation type="submission" date="2020-04" db="EMBL/GenBank/DDBJ databases">
        <title>Description of novel Gluconacetobacter.</title>
        <authorList>
            <person name="Sombolestani A."/>
        </authorList>
    </citation>
    <scope>NUCLEOTIDE SEQUENCE [LARGE SCALE GENOMIC DNA]</scope>
    <source>
        <strain evidence="1 2">LMG 19747</strain>
    </source>
</reference>
<comment type="caution">
    <text evidence="1">The sequence shown here is derived from an EMBL/GenBank/DDBJ whole genome shotgun (WGS) entry which is preliminary data.</text>
</comment>
<sequence length="113" mass="12362">MTLASSDRLADPDGRAWLRAALKTVNAPLPVETTPEDLVHYVLDDHPDLHAAVRIGALIDEVPGRTIANLVSRHVFSYNELNAAMERIRSVGIDVTGTENGRWVSEMAGFEVV</sequence>
<gene>
    <name evidence="1" type="ORF">HLH48_02080</name>
</gene>
<dbReference type="EMBL" id="JABEQJ010000002">
    <property type="protein sequence ID" value="MBB2158972.1"/>
    <property type="molecule type" value="Genomic_DNA"/>
</dbReference>
<evidence type="ECO:0000313" key="2">
    <source>
        <dbReference type="Proteomes" id="UP000589085"/>
    </source>
</evidence>
<name>A0A7W4I9Y7_9PROT</name>
<dbReference type="AlphaFoldDB" id="A0A7W4I9Y7"/>
<dbReference type="Proteomes" id="UP000589085">
    <property type="component" value="Unassembled WGS sequence"/>
</dbReference>